<protein>
    <submittedName>
        <fullName evidence="1">Uncharacterized protein</fullName>
    </submittedName>
</protein>
<proteinExistence type="predicted"/>
<dbReference type="EMBL" id="OGUU01000045">
    <property type="protein sequence ID" value="SPC25622.1"/>
    <property type="molecule type" value="Genomic_DNA"/>
</dbReference>
<gene>
    <name evidence="1" type="ORF">CBM2594_U10123</name>
</gene>
<name>A0A7Z7NQ67_9BURK</name>
<comment type="caution">
    <text evidence="1">The sequence shown here is derived from an EMBL/GenBank/DDBJ whole genome shotgun (WGS) entry which is preliminary data.</text>
</comment>
<sequence length="24" mass="3061">MRGGLYMMYNPPNFARLYMMYKRR</sequence>
<reference evidence="1 2" key="1">
    <citation type="submission" date="2018-01" db="EMBL/GenBank/DDBJ databases">
        <authorList>
            <person name="Clerissi C."/>
        </authorList>
    </citation>
    <scope>NUCLEOTIDE SEQUENCE [LARGE SCALE GENOMIC DNA]</scope>
    <source>
        <strain evidence="1">Cupriavidus taiwanensis STM 6021</strain>
    </source>
</reference>
<evidence type="ECO:0000313" key="1">
    <source>
        <dbReference type="EMBL" id="SPC25622.1"/>
    </source>
</evidence>
<dbReference type="Proteomes" id="UP000257139">
    <property type="component" value="Unassembled WGS sequence"/>
</dbReference>
<accession>A0A7Z7NQ67</accession>
<dbReference type="AlphaFoldDB" id="A0A7Z7NQ67"/>
<evidence type="ECO:0000313" key="2">
    <source>
        <dbReference type="Proteomes" id="UP000257139"/>
    </source>
</evidence>
<organism evidence="1 2">
    <name type="scientific">Cupriavidus taiwanensis</name>
    <dbReference type="NCBI Taxonomy" id="164546"/>
    <lineage>
        <taxon>Bacteria</taxon>
        <taxon>Pseudomonadati</taxon>
        <taxon>Pseudomonadota</taxon>
        <taxon>Betaproteobacteria</taxon>
        <taxon>Burkholderiales</taxon>
        <taxon>Burkholderiaceae</taxon>
        <taxon>Cupriavidus</taxon>
    </lineage>
</organism>